<protein>
    <submittedName>
        <fullName evidence="2">Uncharacterized protein</fullName>
    </submittedName>
</protein>
<evidence type="ECO:0000256" key="1">
    <source>
        <dbReference type="SAM" id="Phobius"/>
    </source>
</evidence>
<keyword evidence="1" id="KW-0472">Membrane</keyword>
<keyword evidence="3" id="KW-1185">Reference proteome</keyword>
<feature type="transmembrane region" description="Helical" evidence="1">
    <location>
        <begin position="46"/>
        <end position="71"/>
    </location>
</feature>
<accession>R9L931</accession>
<sequence>MRVLVEEETPSAAETTLILAAMPIIFGSFAVMAWELPGNALSPIQSLPWILLTVIYFVTGVVSIKGFAAIARTKSYFQETKTVWL</sequence>
<reference evidence="2 3" key="1">
    <citation type="submission" date="2013-04" db="EMBL/GenBank/DDBJ databases">
        <title>The Genome Sequence of Enterorhabdus caecimuris B7.</title>
        <authorList>
            <consortium name="The Broad Institute Genomics Platform"/>
            <consortium name="The Broad Institute Genome Sequencing Center for Infectious Disease"/>
            <person name="Earl A."/>
            <person name="Xavier R."/>
            <person name="Elson C."/>
            <person name="Duck W."/>
            <person name="Walker B."/>
            <person name="Young S."/>
            <person name="Zeng Q."/>
            <person name="Gargeya S."/>
            <person name="Fitzgerald M."/>
            <person name="Haas B."/>
            <person name="Abouelleil A."/>
            <person name="Allen A.W."/>
            <person name="Alvarado L."/>
            <person name="Arachchi H.M."/>
            <person name="Berlin A.M."/>
            <person name="Chapman S.B."/>
            <person name="Gainer-Dewar J."/>
            <person name="Goldberg J."/>
            <person name="Griggs A."/>
            <person name="Gujja S."/>
            <person name="Hansen M."/>
            <person name="Howarth C."/>
            <person name="Imamovic A."/>
            <person name="Ireland A."/>
            <person name="Larimer J."/>
            <person name="McCowan C."/>
            <person name="Murphy C."/>
            <person name="Pearson M."/>
            <person name="Poon T.W."/>
            <person name="Priest M."/>
            <person name="Roberts A."/>
            <person name="Saif S."/>
            <person name="Shea T."/>
            <person name="Sisk P."/>
            <person name="Sykes S."/>
            <person name="Wortman J."/>
            <person name="Nusbaum C."/>
            <person name="Birren B."/>
        </authorList>
    </citation>
    <scope>NUCLEOTIDE SEQUENCE [LARGE SCALE GENOMIC DNA]</scope>
    <source>
        <strain evidence="2 3">B7</strain>
    </source>
</reference>
<dbReference type="HOGENOM" id="CLU_2507443_0_0_11"/>
<gene>
    <name evidence="2" type="ORF">C811_00248</name>
</gene>
<feature type="transmembrane region" description="Helical" evidence="1">
    <location>
        <begin position="12"/>
        <end position="34"/>
    </location>
</feature>
<evidence type="ECO:0000313" key="2">
    <source>
        <dbReference type="EMBL" id="EOS52232.1"/>
    </source>
</evidence>
<organism evidence="2 3">
    <name type="scientific">Adlercreutzia caecimuris B7</name>
    <dbReference type="NCBI Taxonomy" id="1235794"/>
    <lineage>
        <taxon>Bacteria</taxon>
        <taxon>Bacillati</taxon>
        <taxon>Actinomycetota</taxon>
        <taxon>Coriobacteriia</taxon>
        <taxon>Eggerthellales</taxon>
        <taxon>Eggerthellaceae</taxon>
        <taxon>Adlercreutzia</taxon>
    </lineage>
</organism>
<evidence type="ECO:0000313" key="3">
    <source>
        <dbReference type="Proteomes" id="UP000014204"/>
    </source>
</evidence>
<dbReference type="Proteomes" id="UP000014204">
    <property type="component" value="Unassembled WGS sequence"/>
</dbReference>
<keyword evidence="1" id="KW-0812">Transmembrane</keyword>
<proteinExistence type="predicted"/>
<dbReference type="RefSeq" id="WP_016308496.1">
    <property type="nucleotide sequence ID" value="NZ_KE159646.1"/>
</dbReference>
<name>R9L931_9ACTN</name>
<dbReference type="GeneID" id="82189887"/>
<dbReference type="AlphaFoldDB" id="R9L931"/>
<dbReference type="STRING" id="1235794.C811_00248"/>
<comment type="caution">
    <text evidence="2">The sequence shown here is derived from an EMBL/GenBank/DDBJ whole genome shotgun (WGS) entry which is preliminary data.</text>
</comment>
<dbReference type="EMBL" id="ASSY01000005">
    <property type="protein sequence ID" value="EOS52232.1"/>
    <property type="molecule type" value="Genomic_DNA"/>
</dbReference>
<keyword evidence="1" id="KW-1133">Transmembrane helix</keyword>